<accession>A0ABR0F3Q7</accession>
<organism evidence="3 4">
    <name type="scientific">Zasmidium cellare</name>
    <name type="common">Wine cellar mold</name>
    <name type="synonym">Racodium cellare</name>
    <dbReference type="NCBI Taxonomy" id="395010"/>
    <lineage>
        <taxon>Eukaryota</taxon>
        <taxon>Fungi</taxon>
        <taxon>Dikarya</taxon>
        <taxon>Ascomycota</taxon>
        <taxon>Pezizomycotina</taxon>
        <taxon>Dothideomycetes</taxon>
        <taxon>Dothideomycetidae</taxon>
        <taxon>Mycosphaerellales</taxon>
        <taxon>Mycosphaerellaceae</taxon>
        <taxon>Zasmidium</taxon>
    </lineage>
</organism>
<keyword evidence="4" id="KW-1185">Reference proteome</keyword>
<feature type="region of interest" description="Disordered" evidence="1">
    <location>
        <begin position="1"/>
        <end position="21"/>
    </location>
</feature>
<dbReference type="InterPro" id="IPR010730">
    <property type="entry name" value="HET"/>
</dbReference>
<dbReference type="EMBL" id="JAXOVC010000001">
    <property type="protein sequence ID" value="KAK4508517.1"/>
    <property type="molecule type" value="Genomic_DNA"/>
</dbReference>
<evidence type="ECO:0000256" key="1">
    <source>
        <dbReference type="SAM" id="MobiDB-lite"/>
    </source>
</evidence>
<comment type="caution">
    <text evidence="3">The sequence shown here is derived from an EMBL/GenBank/DDBJ whole genome shotgun (WGS) entry which is preliminary data.</text>
</comment>
<dbReference type="Pfam" id="PF26639">
    <property type="entry name" value="Het-6_barrel"/>
    <property type="match status" value="1"/>
</dbReference>
<feature type="domain" description="Heterokaryon incompatibility" evidence="2">
    <location>
        <begin position="70"/>
        <end position="194"/>
    </location>
</feature>
<dbReference type="PANTHER" id="PTHR24148:SF64">
    <property type="entry name" value="HETEROKARYON INCOMPATIBILITY DOMAIN-CONTAINING PROTEIN"/>
    <property type="match status" value="1"/>
</dbReference>
<dbReference type="Proteomes" id="UP001305779">
    <property type="component" value="Unassembled WGS sequence"/>
</dbReference>
<reference evidence="3 4" key="1">
    <citation type="journal article" date="2023" name="G3 (Bethesda)">
        <title>A chromosome-level genome assembly of Zasmidium syzygii isolated from banana leaves.</title>
        <authorList>
            <person name="van Westerhoven A.C."/>
            <person name="Mehrabi R."/>
            <person name="Talebi R."/>
            <person name="Steentjes M.B.F."/>
            <person name="Corcolon B."/>
            <person name="Chong P.A."/>
            <person name="Kema G.H.J."/>
            <person name="Seidl M.F."/>
        </authorList>
    </citation>
    <scope>NUCLEOTIDE SEQUENCE [LARGE SCALE GENOMIC DNA]</scope>
    <source>
        <strain evidence="3 4">P124</strain>
    </source>
</reference>
<dbReference type="InterPro" id="IPR052895">
    <property type="entry name" value="HetReg/Transcr_Mod"/>
</dbReference>
<proteinExistence type="predicted"/>
<dbReference type="PANTHER" id="PTHR24148">
    <property type="entry name" value="ANKYRIN REPEAT DOMAIN-CONTAINING PROTEIN 39 HOMOLOG-RELATED"/>
    <property type="match status" value="1"/>
</dbReference>
<evidence type="ECO:0000313" key="4">
    <source>
        <dbReference type="Proteomes" id="UP001305779"/>
    </source>
</evidence>
<name>A0ABR0F3Q7_ZASCE</name>
<evidence type="ECO:0000313" key="3">
    <source>
        <dbReference type="EMBL" id="KAK4508517.1"/>
    </source>
</evidence>
<sequence length="612" mass="70146">MANTHSSTRSLVNEATDEELEHEYRPLPNTESVRVLTLEPGEKGEPLRGILATGRPQFDREIFITTWNVERPIKMTVSLYEGLQRLRHPRLERRIWADQICVNQNDLQERSQQMQFMNIIFHGASKVLVWLGLDEKLVARLAFEFVHELDQLLEGSEDDVSHAEALWNKSEGSLTLFHDLTQLEWFKRGWVVQEIGTEAQASLFWGDMEIDWNVLSKVCRKLSAYHHLRSTYSIRSSDIKYFHQRFVKPDMASHHANRVNFVYELHRARCLRFTDDRDRVFAWLGHFSLQFSNRQLTTLRADYHNSVAKVFVNTAKRAIEGDTHKTDGNALMTLAAVQHVSIQQYEEGRTGVAADYLPSWVPDWRAYQSFILSEPISPHRAHGTSSAKLEFIGAGQTLRIHGVEIDTIKVHSRPLRAKTFHGKEHTEVAPSPICYIWQQICGKDQFSLCDKDMDTQGSLFTCMQTLSNGCVQIALREKTSYHDIPRLRWLQQQAVYLVNMFGESDIVADDVRQLAAEADQDAPEQWSRSASAASKNRSFAITSRGYYVLGPKSMRRGDVICVLFGGKVPFCLRPIGTRYLLVGECYVHGLMDGEAMTMMDRGELVGRYFDIV</sequence>
<gene>
    <name evidence="3" type="ORF">PRZ48_002256</name>
</gene>
<feature type="compositionally biased region" description="Polar residues" evidence="1">
    <location>
        <begin position="1"/>
        <end position="13"/>
    </location>
</feature>
<dbReference type="Pfam" id="PF06985">
    <property type="entry name" value="HET"/>
    <property type="match status" value="1"/>
</dbReference>
<evidence type="ECO:0000259" key="2">
    <source>
        <dbReference type="Pfam" id="PF06985"/>
    </source>
</evidence>
<protein>
    <recommendedName>
        <fullName evidence="2">Heterokaryon incompatibility domain-containing protein</fullName>
    </recommendedName>
</protein>